<name>A0A4Z2G1E9_9TELE</name>
<proteinExistence type="predicted"/>
<protein>
    <submittedName>
        <fullName evidence="2">Uncharacterized protein</fullName>
    </submittedName>
</protein>
<dbReference type="AlphaFoldDB" id="A0A4Z2G1E9"/>
<dbReference type="Proteomes" id="UP000314294">
    <property type="component" value="Unassembled WGS sequence"/>
</dbReference>
<organism evidence="2 3">
    <name type="scientific">Liparis tanakae</name>
    <name type="common">Tanaka's snailfish</name>
    <dbReference type="NCBI Taxonomy" id="230148"/>
    <lineage>
        <taxon>Eukaryota</taxon>
        <taxon>Metazoa</taxon>
        <taxon>Chordata</taxon>
        <taxon>Craniata</taxon>
        <taxon>Vertebrata</taxon>
        <taxon>Euteleostomi</taxon>
        <taxon>Actinopterygii</taxon>
        <taxon>Neopterygii</taxon>
        <taxon>Teleostei</taxon>
        <taxon>Neoteleostei</taxon>
        <taxon>Acanthomorphata</taxon>
        <taxon>Eupercaria</taxon>
        <taxon>Perciformes</taxon>
        <taxon>Cottioidei</taxon>
        <taxon>Cottales</taxon>
        <taxon>Liparidae</taxon>
        <taxon>Liparis</taxon>
    </lineage>
</organism>
<gene>
    <name evidence="2" type="ORF">EYF80_042420</name>
</gene>
<evidence type="ECO:0000313" key="3">
    <source>
        <dbReference type="Proteomes" id="UP000314294"/>
    </source>
</evidence>
<sequence>MEKGREEERGRKIAREGEGERGRESCARAFGGEIEKSPCLLTASLLLRAVGVASSAPTPRLSHEAGEQLQHPQLVLHACLLPPLLALRRLALPPLLPLQPLRQEVLVPALRLLPLALQLQEEAPRVCRQPLEAL</sequence>
<keyword evidence="3" id="KW-1185">Reference proteome</keyword>
<dbReference type="EMBL" id="SRLO01000745">
    <property type="protein sequence ID" value="TNN47368.1"/>
    <property type="molecule type" value="Genomic_DNA"/>
</dbReference>
<feature type="region of interest" description="Disordered" evidence="1">
    <location>
        <begin position="1"/>
        <end position="24"/>
    </location>
</feature>
<evidence type="ECO:0000313" key="2">
    <source>
        <dbReference type="EMBL" id="TNN47368.1"/>
    </source>
</evidence>
<evidence type="ECO:0000256" key="1">
    <source>
        <dbReference type="SAM" id="MobiDB-lite"/>
    </source>
</evidence>
<comment type="caution">
    <text evidence="2">The sequence shown here is derived from an EMBL/GenBank/DDBJ whole genome shotgun (WGS) entry which is preliminary data.</text>
</comment>
<reference evidence="2 3" key="1">
    <citation type="submission" date="2019-03" db="EMBL/GenBank/DDBJ databases">
        <title>First draft genome of Liparis tanakae, snailfish: a comprehensive survey of snailfish specific genes.</title>
        <authorList>
            <person name="Kim W."/>
            <person name="Song I."/>
            <person name="Jeong J.-H."/>
            <person name="Kim D."/>
            <person name="Kim S."/>
            <person name="Ryu S."/>
            <person name="Song J.Y."/>
            <person name="Lee S.K."/>
        </authorList>
    </citation>
    <scope>NUCLEOTIDE SEQUENCE [LARGE SCALE GENOMIC DNA]</scope>
    <source>
        <tissue evidence="2">Muscle</tissue>
    </source>
</reference>
<accession>A0A4Z2G1E9</accession>